<dbReference type="OrthoDB" id="10507624at2759"/>
<reference evidence="1 2" key="1">
    <citation type="journal article" date="2019" name="Sci. Rep.">
        <title>Orb-weaving spider Araneus ventricosus genome elucidates the spidroin gene catalogue.</title>
        <authorList>
            <person name="Kono N."/>
            <person name="Nakamura H."/>
            <person name="Ohtoshi R."/>
            <person name="Moran D.A.P."/>
            <person name="Shinohara A."/>
            <person name="Yoshida Y."/>
            <person name="Fujiwara M."/>
            <person name="Mori M."/>
            <person name="Tomita M."/>
            <person name="Arakawa K."/>
        </authorList>
    </citation>
    <scope>NUCLEOTIDE SEQUENCE [LARGE SCALE GENOMIC DNA]</scope>
</reference>
<keyword evidence="2" id="KW-1185">Reference proteome</keyword>
<organism evidence="1 2">
    <name type="scientific">Araneus ventricosus</name>
    <name type="common">Orbweaver spider</name>
    <name type="synonym">Epeira ventricosa</name>
    <dbReference type="NCBI Taxonomy" id="182803"/>
    <lineage>
        <taxon>Eukaryota</taxon>
        <taxon>Metazoa</taxon>
        <taxon>Ecdysozoa</taxon>
        <taxon>Arthropoda</taxon>
        <taxon>Chelicerata</taxon>
        <taxon>Arachnida</taxon>
        <taxon>Araneae</taxon>
        <taxon>Araneomorphae</taxon>
        <taxon>Entelegynae</taxon>
        <taxon>Araneoidea</taxon>
        <taxon>Araneidae</taxon>
        <taxon>Araneus</taxon>
    </lineage>
</organism>
<gene>
    <name evidence="1" type="ORF">AVEN_57157_1</name>
</gene>
<accession>A0A4Y2W9L1</accession>
<sequence length="107" mass="12383">MTLMTLISFSDPDPKFKEMRDAMESCSTDQELSSYTQFFKYCGIELSSLDMAGMKNYYCNTSIEDIKRDNECISKKIKEMGKKEEMTKRNEPVEGCMKAAIEAMRKK</sequence>
<evidence type="ECO:0000313" key="1">
    <source>
        <dbReference type="EMBL" id="GBO33849.1"/>
    </source>
</evidence>
<evidence type="ECO:0000313" key="2">
    <source>
        <dbReference type="Proteomes" id="UP000499080"/>
    </source>
</evidence>
<dbReference type="Proteomes" id="UP000499080">
    <property type="component" value="Unassembled WGS sequence"/>
</dbReference>
<name>A0A4Y2W9L1_ARAVE</name>
<proteinExistence type="predicted"/>
<comment type="caution">
    <text evidence="1">The sequence shown here is derived from an EMBL/GenBank/DDBJ whole genome shotgun (WGS) entry which is preliminary data.</text>
</comment>
<dbReference type="EMBL" id="BGPR01057551">
    <property type="protein sequence ID" value="GBO33849.1"/>
    <property type="molecule type" value="Genomic_DNA"/>
</dbReference>
<dbReference type="AlphaFoldDB" id="A0A4Y2W9L1"/>
<protein>
    <submittedName>
        <fullName evidence="1">Uncharacterized protein</fullName>
    </submittedName>
</protein>